<evidence type="ECO:0000313" key="2">
    <source>
        <dbReference type="EMBL" id="KAG7324748.1"/>
    </source>
</evidence>
<name>A0A9D3NP22_9TELE</name>
<organism evidence="2 3">
    <name type="scientific">Hemibagrus wyckioides</name>
    <dbReference type="NCBI Taxonomy" id="337641"/>
    <lineage>
        <taxon>Eukaryota</taxon>
        <taxon>Metazoa</taxon>
        <taxon>Chordata</taxon>
        <taxon>Craniata</taxon>
        <taxon>Vertebrata</taxon>
        <taxon>Euteleostomi</taxon>
        <taxon>Actinopterygii</taxon>
        <taxon>Neopterygii</taxon>
        <taxon>Teleostei</taxon>
        <taxon>Ostariophysi</taxon>
        <taxon>Siluriformes</taxon>
        <taxon>Bagridae</taxon>
        <taxon>Hemibagrus</taxon>
    </lineage>
</organism>
<evidence type="ECO:0000256" key="1">
    <source>
        <dbReference type="SAM" id="MobiDB-lite"/>
    </source>
</evidence>
<accession>A0A9D3NP22</accession>
<dbReference type="EMBL" id="JAHKSW010000013">
    <property type="protein sequence ID" value="KAG7324748.1"/>
    <property type="molecule type" value="Genomic_DNA"/>
</dbReference>
<reference evidence="2 3" key="1">
    <citation type="submission" date="2021-06" db="EMBL/GenBank/DDBJ databases">
        <title>Chromosome-level genome assembly of the red-tail catfish (Hemibagrus wyckioides).</title>
        <authorList>
            <person name="Shao F."/>
        </authorList>
    </citation>
    <scope>NUCLEOTIDE SEQUENCE [LARGE SCALE GENOMIC DNA]</scope>
    <source>
        <strain evidence="2">EC202008001</strain>
        <tissue evidence="2">Blood</tissue>
    </source>
</reference>
<keyword evidence="3" id="KW-1185">Reference proteome</keyword>
<feature type="region of interest" description="Disordered" evidence="1">
    <location>
        <begin position="13"/>
        <end position="36"/>
    </location>
</feature>
<evidence type="ECO:0000313" key="3">
    <source>
        <dbReference type="Proteomes" id="UP000824219"/>
    </source>
</evidence>
<proteinExistence type="predicted"/>
<dbReference type="AlphaFoldDB" id="A0A9D3NP22"/>
<gene>
    <name evidence="2" type="ORF">KOW79_011064</name>
</gene>
<dbReference type="Proteomes" id="UP000824219">
    <property type="component" value="Linkage Group LG13"/>
</dbReference>
<comment type="caution">
    <text evidence="2">The sequence shown here is derived from an EMBL/GenBank/DDBJ whole genome shotgun (WGS) entry which is preliminary data.</text>
</comment>
<protein>
    <submittedName>
        <fullName evidence="2">Uncharacterized protein</fullName>
    </submittedName>
</protein>
<sequence length="427" mass="44553">MLKCLCGTHTHKMSSQERQEGDLPVDSLEKKKKKKKSCKSLKKVKVKVRQSSTAAQGILEIIDNYDREGTTFADGLYAETKTYANAFKNEPGKRIPKAGFKAKVGVGRAGAEWRIISVAANGPNASVEAEAMGLEAGAMAQAEIASVSAVAGPIEAKLGLGIDTGSTRNYSHNLQLLPQLTFRMSSKGHVRVISKPKKKKLAKIRRATAAQGIFEIIDNFDREATVYADGLYADADTYASAFENAPGKRIPKAGAKAEVGFGRAVAQWSVFGVEANGPNASAEASANGLEAGAMAVAELGSVSAVAGPIEARLGLAIDTGIPEDITGETAVFPEGFSSWISDQKSKMKVEASGPNATVEAGLKGMQVGAMAVAELASVSAEVGPVEAKLGLGVDTGTGLDINDAVAPPRDTQLNYQIPEDITGETAG</sequence>
<dbReference type="OrthoDB" id="2333662at2759"/>